<evidence type="ECO:0000313" key="3">
    <source>
        <dbReference type="EMBL" id="GAA1974279.1"/>
    </source>
</evidence>
<gene>
    <name evidence="3" type="ORF">GCM10009777_03410</name>
</gene>
<evidence type="ECO:0000256" key="1">
    <source>
        <dbReference type="SAM" id="Phobius"/>
    </source>
</evidence>
<dbReference type="Gene3D" id="3.40.50.1820">
    <property type="entry name" value="alpha/beta hydrolase"/>
    <property type="match status" value="1"/>
</dbReference>
<dbReference type="PANTHER" id="PTHR43358:SF4">
    <property type="entry name" value="ALPHA_BETA HYDROLASE FOLD-1 DOMAIN-CONTAINING PROTEIN"/>
    <property type="match status" value="1"/>
</dbReference>
<feature type="transmembrane region" description="Helical" evidence="1">
    <location>
        <begin position="28"/>
        <end position="50"/>
    </location>
</feature>
<feature type="domain" description="Serine aminopeptidase S33" evidence="2">
    <location>
        <begin position="152"/>
        <end position="239"/>
    </location>
</feature>
<evidence type="ECO:0000313" key="4">
    <source>
        <dbReference type="Proteomes" id="UP001500326"/>
    </source>
</evidence>
<keyword evidence="1" id="KW-0472">Membrane</keyword>
<keyword evidence="1" id="KW-0812">Transmembrane</keyword>
<protein>
    <recommendedName>
        <fullName evidence="2">Serine aminopeptidase S33 domain-containing protein</fullName>
    </recommendedName>
</protein>
<reference evidence="4" key="1">
    <citation type="journal article" date="2019" name="Int. J. Syst. Evol. Microbiol.">
        <title>The Global Catalogue of Microorganisms (GCM) 10K type strain sequencing project: providing services to taxonomists for standard genome sequencing and annotation.</title>
        <authorList>
            <consortium name="The Broad Institute Genomics Platform"/>
            <consortium name="The Broad Institute Genome Sequencing Center for Infectious Disease"/>
            <person name="Wu L."/>
            <person name="Ma J."/>
        </authorList>
    </citation>
    <scope>NUCLEOTIDE SEQUENCE [LARGE SCALE GENOMIC DNA]</scope>
    <source>
        <strain evidence="4">JCM 14902</strain>
    </source>
</reference>
<dbReference type="Pfam" id="PF12146">
    <property type="entry name" value="Hydrolase_4"/>
    <property type="match status" value="1"/>
</dbReference>
<dbReference type="InterPro" id="IPR022742">
    <property type="entry name" value="Hydrolase_4"/>
</dbReference>
<dbReference type="SUPFAM" id="SSF53474">
    <property type="entry name" value="alpha/beta-Hydrolases"/>
    <property type="match status" value="1"/>
</dbReference>
<accession>A0ABP5D8A8</accession>
<dbReference type="PANTHER" id="PTHR43358">
    <property type="entry name" value="ALPHA/BETA-HYDROLASE"/>
    <property type="match status" value="1"/>
</dbReference>
<evidence type="ECO:0000259" key="2">
    <source>
        <dbReference type="Pfam" id="PF12146"/>
    </source>
</evidence>
<keyword evidence="4" id="KW-1185">Reference proteome</keyword>
<dbReference type="InterPro" id="IPR029058">
    <property type="entry name" value="AB_hydrolase_fold"/>
</dbReference>
<keyword evidence="1" id="KW-1133">Transmembrane helix</keyword>
<dbReference type="InterPro" id="IPR052920">
    <property type="entry name" value="DNA-binding_regulatory"/>
</dbReference>
<feature type="transmembrane region" description="Helical" evidence="1">
    <location>
        <begin position="62"/>
        <end position="85"/>
    </location>
</feature>
<sequence length="378" mass="39031">MIVSSGPRERPALETPGRPLAHTSGPRLLLAIVATLLGWIVVSVGLGVGLPRAGDGVAGTTLTLVPLVVGMTLVAIAGTLLFHAVRSWARLILAPWSLAVLVGLYCLSLALAAVYPPHASSDASLPADATRVEMISADGERLAGWYLPSHNGAAVVLRHGAGSTTADVMQHARVLNDAGYGVLATDARGHGESGGQAMDLGWYGELDTQAAVDLLADRRDVDAGRIGVVGLSMGAEEGIGAAGVDRRIRAVVAEGATGRTAADKAWLADEYGVLGLVQGVLDAGTYGLVDLLTPADPPPTLEASVHHSSPTAMLLIAAGDRPDEESVAVRLAALDPSRVQVWVVSGAGHVAALRTDPADWREHVIGFLDAALRVEPHR</sequence>
<organism evidence="3 4">
    <name type="scientific">Microbacterium pumilum</name>
    <dbReference type="NCBI Taxonomy" id="344165"/>
    <lineage>
        <taxon>Bacteria</taxon>
        <taxon>Bacillati</taxon>
        <taxon>Actinomycetota</taxon>
        <taxon>Actinomycetes</taxon>
        <taxon>Micrococcales</taxon>
        <taxon>Microbacteriaceae</taxon>
        <taxon>Microbacterium</taxon>
    </lineage>
</organism>
<proteinExistence type="predicted"/>
<dbReference type="EMBL" id="BAAAOH010000001">
    <property type="protein sequence ID" value="GAA1974279.1"/>
    <property type="molecule type" value="Genomic_DNA"/>
</dbReference>
<feature type="transmembrane region" description="Helical" evidence="1">
    <location>
        <begin position="92"/>
        <end position="115"/>
    </location>
</feature>
<dbReference type="Proteomes" id="UP001500326">
    <property type="component" value="Unassembled WGS sequence"/>
</dbReference>
<comment type="caution">
    <text evidence="3">The sequence shown here is derived from an EMBL/GenBank/DDBJ whole genome shotgun (WGS) entry which is preliminary data.</text>
</comment>
<name>A0ABP5D8A8_9MICO</name>